<dbReference type="Pfam" id="PF00856">
    <property type="entry name" value="SET"/>
    <property type="match status" value="1"/>
</dbReference>
<dbReference type="SUPFAM" id="SSF82199">
    <property type="entry name" value="SET domain"/>
    <property type="match status" value="1"/>
</dbReference>
<keyword evidence="5 8" id="KW-0949">S-adenosyl-L-methionine</keyword>
<dbReference type="InterPro" id="IPR011383">
    <property type="entry name" value="N-lys_methylase_SETD6"/>
</dbReference>
<dbReference type="GO" id="GO:0005634">
    <property type="term" value="C:nucleus"/>
    <property type="evidence" value="ECO:0007669"/>
    <property type="project" value="UniProtKB-SubCell"/>
</dbReference>
<proteinExistence type="inferred from homology"/>
<dbReference type="EC" id="2.1.1.-" evidence="8"/>
<reference evidence="10" key="2">
    <citation type="submission" date="2025-08" db="UniProtKB">
        <authorList>
            <consortium name="Ensembl"/>
        </authorList>
    </citation>
    <scope>IDENTIFICATION</scope>
</reference>
<dbReference type="InterPro" id="IPR050600">
    <property type="entry name" value="SETD3_SETD6_MTase"/>
</dbReference>
<evidence type="ECO:0000256" key="1">
    <source>
        <dbReference type="ARBA" id="ARBA00004123"/>
    </source>
</evidence>
<dbReference type="Ensembl" id="ENSDCDT00010062158.1">
    <property type="protein sequence ID" value="ENSDCDP00010051691.1"/>
    <property type="gene ID" value="ENSDCDG00010030408.1"/>
</dbReference>
<dbReference type="GO" id="GO:0016279">
    <property type="term" value="F:protein-lysine N-methyltransferase activity"/>
    <property type="evidence" value="ECO:0007669"/>
    <property type="project" value="UniProtKB-UniRule"/>
</dbReference>
<dbReference type="PANTHER" id="PTHR13271">
    <property type="entry name" value="UNCHARACTERIZED PUTATIVE METHYLTRANSFERASE"/>
    <property type="match status" value="1"/>
</dbReference>
<organism evidence="10 11">
    <name type="scientific">Denticeps clupeoides</name>
    <name type="common">denticle herring</name>
    <dbReference type="NCBI Taxonomy" id="299321"/>
    <lineage>
        <taxon>Eukaryota</taxon>
        <taxon>Metazoa</taxon>
        <taxon>Chordata</taxon>
        <taxon>Craniata</taxon>
        <taxon>Vertebrata</taxon>
        <taxon>Euteleostomi</taxon>
        <taxon>Actinopterygii</taxon>
        <taxon>Neopterygii</taxon>
        <taxon>Teleostei</taxon>
        <taxon>Clupei</taxon>
        <taxon>Clupeiformes</taxon>
        <taxon>Denticipitoidei</taxon>
        <taxon>Denticipitidae</taxon>
        <taxon>Denticeps</taxon>
    </lineage>
</organism>
<keyword evidence="4 8" id="KW-0808">Transferase</keyword>
<dbReference type="InterPro" id="IPR036464">
    <property type="entry name" value="Rubisco_LSMT_subst-bd_sf"/>
</dbReference>
<dbReference type="InterPro" id="IPR015353">
    <property type="entry name" value="Rubisco_LSMT_subst-bd"/>
</dbReference>
<feature type="domain" description="SET" evidence="9">
    <location>
        <begin position="36"/>
        <end position="266"/>
    </location>
</feature>
<dbReference type="PROSITE" id="PS50280">
    <property type="entry name" value="SET"/>
    <property type="match status" value="1"/>
</dbReference>
<dbReference type="FunFam" id="3.90.1420.10:FF:000002">
    <property type="entry name" value="N-lysine methyltransferase SETD6"/>
    <property type="match status" value="1"/>
</dbReference>
<evidence type="ECO:0000256" key="7">
    <source>
        <dbReference type="ARBA" id="ARBA00057503"/>
    </source>
</evidence>
<dbReference type="Pfam" id="PF09273">
    <property type="entry name" value="Rubis-subs-bind"/>
    <property type="match status" value="1"/>
</dbReference>
<keyword evidence="3 8" id="KW-0489">Methyltransferase</keyword>
<dbReference type="Proteomes" id="UP000694580">
    <property type="component" value="Chromosome 17"/>
</dbReference>
<sequence>MATDPKRPKLGEVCGSDAPLANFLSWCERVGLTLSPKVYVSRRDTVAEYGMLAKEDIGEGEVLFTIPRDVLLSQDTSKVKSVLEQGKTSLENASGWVSLLLALMYEYTRPHSHWRPYLSLWPDFKALDHPMFWSREERESLLKGTGIPEAVETDLANLQTEYRDVVLPFMRLHPDLWDPEQHTLDLYKSLVAFIMAYSFQEPLDDDDDDDDDEEDKVPNPPMMVPMADMLNHVSNHNANLEYMPDSLRMVAVRDVRAGEEVFNTYGQMANWQLLHMYGFVEPHQTNSNDTADVQTSSIYKAAEQRERQGLLVEKWKLLCEMDMVGEKGTFIFGKTGCLTDTELYTTLKILCMQPELFVEFKENEGWEEAEDENEEEKITRSLSIEGLPALDCRWKQILHVSVGFTLDSYGEDIQTDRKLLGDETALANLSSRARRALHVRHGQKCILQKIWHLTQPTGATTQSLSDQS</sequence>
<dbReference type="InterPro" id="IPR046341">
    <property type="entry name" value="SET_dom_sf"/>
</dbReference>
<dbReference type="SUPFAM" id="SSF81822">
    <property type="entry name" value="RuBisCo LSMT C-terminal, substrate-binding domain"/>
    <property type="match status" value="1"/>
</dbReference>
<comment type="function">
    <text evidence="7 8">Protein-lysine N-methyltransferase.</text>
</comment>
<evidence type="ECO:0000313" key="10">
    <source>
        <dbReference type="Ensembl" id="ENSDCDP00010051691.1"/>
    </source>
</evidence>
<evidence type="ECO:0000256" key="3">
    <source>
        <dbReference type="ARBA" id="ARBA00022603"/>
    </source>
</evidence>
<evidence type="ECO:0000259" key="9">
    <source>
        <dbReference type="PROSITE" id="PS50280"/>
    </source>
</evidence>
<evidence type="ECO:0000256" key="8">
    <source>
        <dbReference type="PIRNR" id="PIRNR011771"/>
    </source>
</evidence>
<dbReference type="InterPro" id="IPR001214">
    <property type="entry name" value="SET_dom"/>
</dbReference>
<dbReference type="Gene3D" id="3.90.1410.10">
    <property type="entry name" value="set domain protein methyltransferase, domain 1"/>
    <property type="match status" value="1"/>
</dbReference>
<dbReference type="GeneTree" id="ENSGT00940000153577"/>
<gene>
    <name evidence="10" type="primary">SETD6</name>
</gene>
<protein>
    <recommendedName>
        <fullName evidence="2 8">N-lysine methyltransferase SETD6</fullName>
        <ecNumber evidence="8">2.1.1.-</ecNumber>
    </recommendedName>
</protein>
<reference evidence="10" key="3">
    <citation type="submission" date="2025-09" db="UniProtKB">
        <authorList>
            <consortium name="Ensembl"/>
        </authorList>
    </citation>
    <scope>IDENTIFICATION</scope>
</reference>
<evidence type="ECO:0000256" key="6">
    <source>
        <dbReference type="ARBA" id="ARBA00023242"/>
    </source>
</evidence>
<evidence type="ECO:0000256" key="2">
    <source>
        <dbReference type="ARBA" id="ARBA00016973"/>
    </source>
</evidence>
<evidence type="ECO:0000256" key="5">
    <source>
        <dbReference type="ARBA" id="ARBA00022691"/>
    </source>
</evidence>
<dbReference type="CDD" id="cd19178">
    <property type="entry name" value="SET_SETD6"/>
    <property type="match status" value="1"/>
</dbReference>
<reference evidence="10 11" key="1">
    <citation type="submission" date="2020-06" db="EMBL/GenBank/DDBJ databases">
        <authorList>
            <consortium name="Wellcome Sanger Institute Data Sharing"/>
        </authorList>
    </citation>
    <scope>NUCLEOTIDE SEQUENCE [LARGE SCALE GENOMIC DNA]</scope>
</reference>
<dbReference type="FunFam" id="3.90.1410.10:FF:000013">
    <property type="entry name" value="N-lysine methyltransferase SETD6"/>
    <property type="match status" value="1"/>
</dbReference>
<keyword evidence="11" id="KW-1185">Reference proteome</keyword>
<dbReference type="Gene3D" id="3.90.1420.10">
    <property type="entry name" value="Rubisco LSMT, substrate-binding domain"/>
    <property type="match status" value="1"/>
</dbReference>
<evidence type="ECO:0000313" key="11">
    <source>
        <dbReference type="Proteomes" id="UP000694580"/>
    </source>
</evidence>
<comment type="similarity">
    <text evidence="8">Belongs to the class V-like SAM-binding methyltransferase superfamily. Histone-lysine methyltransferase family. SETD6 subfamily.</text>
</comment>
<dbReference type="AlphaFoldDB" id="A0AAY4E470"/>
<evidence type="ECO:0000256" key="4">
    <source>
        <dbReference type="ARBA" id="ARBA00022679"/>
    </source>
</evidence>
<dbReference type="InterPro" id="IPR044430">
    <property type="entry name" value="SETD6_SET"/>
</dbReference>
<dbReference type="PANTHER" id="PTHR13271:SF34">
    <property type="entry name" value="N-LYSINE METHYLTRANSFERASE SETD6"/>
    <property type="match status" value="1"/>
</dbReference>
<dbReference type="PIRSF" id="PIRSF011771">
    <property type="entry name" value="RMS1_SET"/>
    <property type="match status" value="1"/>
</dbReference>
<name>A0AAY4E470_9TELE</name>
<dbReference type="GO" id="GO:0032259">
    <property type="term" value="P:methylation"/>
    <property type="evidence" value="ECO:0007669"/>
    <property type="project" value="UniProtKB-KW"/>
</dbReference>
<accession>A0AAY4E470</accession>
<comment type="subcellular location">
    <subcellularLocation>
        <location evidence="1 8">Nucleus</location>
    </subcellularLocation>
</comment>
<keyword evidence="6 8" id="KW-0539">Nucleus</keyword>